<gene>
    <name evidence="1" type="ORF">HD556DRAFT_1314396</name>
</gene>
<proteinExistence type="predicted"/>
<protein>
    <submittedName>
        <fullName evidence="1">Uncharacterized protein</fullName>
    </submittedName>
</protein>
<dbReference type="AlphaFoldDB" id="A0A9P7AAW7"/>
<evidence type="ECO:0000313" key="1">
    <source>
        <dbReference type="EMBL" id="KAG1785278.1"/>
    </source>
</evidence>
<keyword evidence="2" id="KW-1185">Reference proteome</keyword>
<organism evidence="1 2">
    <name type="scientific">Suillus plorans</name>
    <dbReference type="NCBI Taxonomy" id="116603"/>
    <lineage>
        <taxon>Eukaryota</taxon>
        <taxon>Fungi</taxon>
        <taxon>Dikarya</taxon>
        <taxon>Basidiomycota</taxon>
        <taxon>Agaricomycotina</taxon>
        <taxon>Agaricomycetes</taxon>
        <taxon>Agaricomycetidae</taxon>
        <taxon>Boletales</taxon>
        <taxon>Suillineae</taxon>
        <taxon>Suillaceae</taxon>
        <taxon>Suillus</taxon>
    </lineage>
</organism>
<accession>A0A9P7AAW7</accession>
<reference evidence="1" key="1">
    <citation type="journal article" date="2020" name="New Phytol.">
        <title>Comparative genomics reveals dynamic genome evolution in host specialist ectomycorrhizal fungi.</title>
        <authorList>
            <person name="Lofgren L.A."/>
            <person name="Nguyen N.H."/>
            <person name="Vilgalys R."/>
            <person name="Ruytinx J."/>
            <person name="Liao H.L."/>
            <person name="Branco S."/>
            <person name="Kuo A."/>
            <person name="LaButti K."/>
            <person name="Lipzen A."/>
            <person name="Andreopoulos W."/>
            <person name="Pangilinan J."/>
            <person name="Riley R."/>
            <person name="Hundley H."/>
            <person name="Na H."/>
            <person name="Barry K."/>
            <person name="Grigoriev I.V."/>
            <person name="Stajich J.E."/>
            <person name="Kennedy P.G."/>
        </authorList>
    </citation>
    <scope>NUCLEOTIDE SEQUENCE</scope>
    <source>
        <strain evidence="1">S12</strain>
    </source>
</reference>
<dbReference type="OrthoDB" id="10491040at2759"/>
<dbReference type="GeneID" id="64594686"/>
<evidence type="ECO:0000313" key="2">
    <source>
        <dbReference type="Proteomes" id="UP000719766"/>
    </source>
</evidence>
<sequence>MAGVTGADRCGKHLDALHYTAGFEEGKGWEMIKIHTNLGGMYINAVPACKGDNEQKQFHLYQPAQAAEYAFLFIRLTDTYLVPLDKQSPHLRQVARLKRPAGTADRWEYASHRGIREPRDASGTLGVP</sequence>
<dbReference type="Proteomes" id="UP000719766">
    <property type="component" value="Unassembled WGS sequence"/>
</dbReference>
<comment type="caution">
    <text evidence="1">The sequence shown here is derived from an EMBL/GenBank/DDBJ whole genome shotgun (WGS) entry which is preliminary data.</text>
</comment>
<dbReference type="EMBL" id="JABBWE010000114">
    <property type="protein sequence ID" value="KAG1785278.1"/>
    <property type="molecule type" value="Genomic_DNA"/>
</dbReference>
<dbReference type="RefSeq" id="XP_041152763.1">
    <property type="nucleotide sequence ID" value="XM_041300922.1"/>
</dbReference>
<name>A0A9P7AAW7_9AGAM</name>